<accession>A0ABT9IZS7</accession>
<keyword evidence="4" id="KW-0046">Antibiotic resistance</keyword>
<organism evidence="5 6">
    <name type="scientific">Chengkuizengella axinellae</name>
    <dbReference type="NCBI Taxonomy" id="3064388"/>
    <lineage>
        <taxon>Bacteria</taxon>
        <taxon>Bacillati</taxon>
        <taxon>Bacillota</taxon>
        <taxon>Bacilli</taxon>
        <taxon>Bacillales</taxon>
        <taxon>Paenibacillaceae</taxon>
        <taxon>Chengkuizengella</taxon>
    </lineage>
</organism>
<dbReference type="Pfam" id="PF02522">
    <property type="entry name" value="Antibiotic_NAT"/>
    <property type="match status" value="1"/>
</dbReference>
<protein>
    <recommendedName>
        <fullName evidence="4">Aminoglycoside N(3)-acetyltransferase</fullName>
        <ecNumber evidence="4">2.3.1.-</ecNumber>
    </recommendedName>
</protein>
<comment type="similarity">
    <text evidence="1 4">Belongs to the antibiotic N-acetyltransferase family.</text>
</comment>
<gene>
    <name evidence="5" type="ORF">Q5Y73_09225</name>
</gene>
<evidence type="ECO:0000256" key="1">
    <source>
        <dbReference type="ARBA" id="ARBA00006383"/>
    </source>
</evidence>
<reference evidence="5 6" key="1">
    <citation type="submission" date="2023-08" db="EMBL/GenBank/DDBJ databases">
        <authorList>
            <person name="Park J.-S."/>
        </authorList>
    </citation>
    <scope>NUCLEOTIDE SEQUENCE [LARGE SCALE GENOMIC DNA]</scope>
    <source>
        <strain evidence="5 6">2205SS18-9</strain>
    </source>
</reference>
<comment type="catalytic activity">
    <reaction evidence="4">
        <text>a 2-deoxystreptamine antibiotic + acetyl-CoA = an N(3)-acetyl-2-deoxystreptamine antibiotic + CoA + H(+)</text>
        <dbReference type="Rhea" id="RHEA:12665"/>
        <dbReference type="ChEBI" id="CHEBI:15378"/>
        <dbReference type="ChEBI" id="CHEBI:57287"/>
        <dbReference type="ChEBI" id="CHEBI:57288"/>
        <dbReference type="ChEBI" id="CHEBI:57921"/>
        <dbReference type="ChEBI" id="CHEBI:77452"/>
        <dbReference type="EC" id="2.3.1.81"/>
    </reaction>
</comment>
<evidence type="ECO:0000313" key="5">
    <source>
        <dbReference type="EMBL" id="MDP5274289.1"/>
    </source>
</evidence>
<sequence length="270" mass="30349">MSELNVINKSSQINTILTIKEDFIKLGLKDGMTVIVHSSLSSIGWVSGGPVAVVQALMDVVTENGTIIMPTHSPNLSDPSYWENPPVPKEWWAVIRDTMPAFDPQITPTWYMGKIVEAFRTFPNVVRSYHPMYSFAAWGKNAENITKEHSLNDGLGEKSPLARVYDLNGDVLLLGVDYENNTSFHLSENRVPILARETQGAPIIENDQRGWKTFSHIDMDSDCFNDIGIDFEKDHHVNVGEIGQANAKLFKQKECVDFAEKWLAKRNEKG</sequence>
<evidence type="ECO:0000256" key="3">
    <source>
        <dbReference type="ARBA" id="ARBA00023315"/>
    </source>
</evidence>
<comment type="caution">
    <text evidence="5">The sequence shown here is derived from an EMBL/GenBank/DDBJ whole genome shotgun (WGS) entry which is preliminary data.</text>
</comment>
<dbReference type="RefSeq" id="WP_305991572.1">
    <property type="nucleotide sequence ID" value="NZ_JAVAMP010000002.1"/>
</dbReference>
<dbReference type="EMBL" id="JAVAMP010000002">
    <property type="protein sequence ID" value="MDP5274289.1"/>
    <property type="molecule type" value="Genomic_DNA"/>
</dbReference>
<dbReference type="SUPFAM" id="SSF110710">
    <property type="entry name" value="TTHA0583/YokD-like"/>
    <property type="match status" value="1"/>
</dbReference>
<keyword evidence="6" id="KW-1185">Reference proteome</keyword>
<dbReference type="InterPro" id="IPR003679">
    <property type="entry name" value="Amioglycoside_AcTrfase"/>
</dbReference>
<proteinExistence type="inferred from homology"/>
<dbReference type="Proteomes" id="UP001231941">
    <property type="component" value="Unassembled WGS sequence"/>
</dbReference>
<dbReference type="EC" id="2.3.1.-" evidence="4"/>
<keyword evidence="3 4" id="KW-0012">Acyltransferase</keyword>
<keyword evidence="2 4" id="KW-0808">Transferase</keyword>
<evidence type="ECO:0000313" key="6">
    <source>
        <dbReference type="Proteomes" id="UP001231941"/>
    </source>
</evidence>
<evidence type="ECO:0000256" key="2">
    <source>
        <dbReference type="ARBA" id="ARBA00022679"/>
    </source>
</evidence>
<dbReference type="InterPro" id="IPR028345">
    <property type="entry name" value="Antibiotic_NAT-like"/>
</dbReference>
<evidence type="ECO:0000256" key="4">
    <source>
        <dbReference type="RuleBase" id="RU365031"/>
    </source>
</evidence>
<name>A0ABT9IZS7_9BACL</name>
<dbReference type="PANTHER" id="PTHR11104">
    <property type="entry name" value="AMINOGLYCOSIDE N3-ACETYLTRANSFERASE"/>
    <property type="match status" value="1"/>
</dbReference>
<dbReference type="PANTHER" id="PTHR11104:SF0">
    <property type="entry name" value="SPBETA PROPHAGE-DERIVED AMINOGLYCOSIDE N(3')-ACETYLTRANSFERASE-LIKE PROTEIN YOKD"/>
    <property type="match status" value="1"/>
</dbReference>